<evidence type="ECO:0000256" key="3">
    <source>
        <dbReference type="SAM" id="MobiDB-lite"/>
    </source>
</evidence>
<evidence type="ECO:0000259" key="4">
    <source>
        <dbReference type="Pfam" id="PF09732"/>
    </source>
</evidence>
<evidence type="ECO:0000313" key="6">
    <source>
        <dbReference type="EMBL" id="KAF4592265.1"/>
    </source>
</evidence>
<evidence type="ECO:0000256" key="2">
    <source>
        <dbReference type="ARBA" id="ARBA00034534"/>
    </source>
</evidence>
<name>A0A8H4QAR7_9HYPO</name>
<accession>A0A8H4QAR7</accession>
<dbReference type="SMART" id="SM01050">
    <property type="entry name" value="CactinC_cactus"/>
    <property type="match status" value="1"/>
</dbReference>
<feature type="region of interest" description="Disordered" evidence="3">
    <location>
        <begin position="1"/>
        <end position="38"/>
    </location>
</feature>
<feature type="compositionally biased region" description="Basic and acidic residues" evidence="3">
    <location>
        <begin position="18"/>
        <end position="32"/>
    </location>
</feature>
<dbReference type="InterPro" id="IPR019134">
    <property type="entry name" value="Cactin_C"/>
</dbReference>
<dbReference type="OrthoDB" id="265955at2759"/>
<keyword evidence="7" id="KW-1185">Reference proteome</keyword>
<feature type="compositionally biased region" description="Low complexity" evidence="3">
    <location>
        <begin position="276"/>
        <end position="285"/>
    </location>
</feature>
<dbReference type="AlphaFoldDB" id="A0A8H4QAR7"/>
<dbReference type="GO" id="GO:0045292">
    <property type="term" value="P:mRNA cis splicing, via spliceosome"/>
    <property type="evidence" value="ECO:0007669"/>
    <property type="project" value="TreeGrafter"/>
</dbReference>
<feature type="region of interest" description="Disordered" evidence="3">
    <location>
        <begin position="247"/>
        <end position="292"/>
    </location>
</feature>
<proteinExistence type="inferred from homology"/>
<dbReference type="GO" id="GO:0005681">
    <property type="term" value="C:spliceosomal complex"/>
    <property type="evidence" value="ECO:0007669"/>
    <property type="project" value="TreeGrafter"/>
</dbReference>
<dbReference type="Proteomes" id="UP000562929">
    <property type="component" value="Unassembled WGS sequence"/>
</dbReference>
<feature type="domain" description="Splicing factor Cactin C-terminal" evidence="4">
    <location>
        <begin position="326"/>
        <end position="463"/>
    </location>
</feature>
<comment type="caution">
    <text evidence="6">The sequence shown here is derived from an EMBL/GenBank/DDBJ whole genome shotgun (WGS) entry which is preliminary data.</text>
</comment>
<organism evidence="6 7">
    <name type="scientific">Ophiocordyceps camponoti-floridani</name>
    <dbReference type="NCBI Taxonomy" id="2030778"/>
    <lineage>
        <taxon>Eukaryota</taxon>
        <taxon>Fungi</taxon>
        <taxon>Dikarya</taxon>
        <taxon>Ascomycota</taxon>
        <taxon>Pezizomycotina</taxon>
        <taxon>Sordariomycetes</taxon>
        <taxon>Hypocreomycetidae</taxon>
        <taxon>Hypocreales</taxon>
        <taxon>Ophiocordycipitaceae</taxon>
        <taxon>Ophiocordyceps</taxon>
    </lineage>
</organism>
<sequence>MMARPSPVRTRNSMGPRADPKTRVAKKTRGEAGAKTANKTARYLTQEEQSLQYVADEDSFVLKQSKKKADIRVREGRAKPIDRLAFNLRYIDPKRDVLDDDDDDVAIELQAPENVMEHLGVDQLDELHSDIGSMLVLERDPTQRQYWEALKSLCKDRRSKLGPEGRDDRVLSSVADDIDKILKPKTYDQLETLEAQIKAKLGSNANIDTDYWEQLLRNLLVWKSRATLTRIFQASVDAREKLLKEMKGTDEQQQQQSDAPSESSAATRPTRPGLPQPAGGAQPSGNEDASQATKALYDREAARGISENEEIFTAEEAVPAHVKAKWTGKRGARKPRYFNRVQMGYEWNKYNQTHYDHDNPPPKVVQGYKFNIFYPELEDKTKAPTFKIVREHGRRRGQSHAAAGEADTCLILFIAGPPYEDIAFRIVDREWDFSAKRERGFRSTFDRGILQLHFQFKKIFYRK</sequence>
<dbReference type="EMBL" id="JAACLJ010000002">
    <property type="protein sequence ID" value="KAF4592265.1"/>
    <property type="molecule type" value="Genomic_DNA"/>
</dbReference>
<dbReference type="Pfam" id="PF10312">
    <property type="entry name" value="Cactin_mid"/>
    <property type="match status" value="1"/>
</dbReference>
<gene>
    <name evidence="6" type="ORF">GQ602_002564</name>
</gene>
<feature type="domain" description="Splicing factor cactin central" evidence="5">
    <location>
        <begin position="45"/>
        <end position="231"/>
    </location>
</feature>
<evidence type="ECO:0000313" key="7">
    <source>
        <dbReference type="Proteomes" id="UP000562929"/>
    </source>
</evidence>
<feature type="compositionally biased region" description="Polar residues" evidence="3">
    <location>
        <begin position="251"/>
        <end position="267"/>
    </location>
</feature>
<protein>
    <recommendedName>
        <fullName evidence="2">Splicing factor Cactin</fullName>
    </recommendedName>
</protein>
<dbReference type="GO" id="GO:0005737">
    <property type="term" value="C:cytoplasm"/>
    <property type="evidence" value="ECO:0007669"/>
    <property type="project" value="TreeGrafter"/>
</dbReference>
<reference evidence="6 7" key="1">
    <citation type="journal article" date="2020" name="G3 (Bethesda)">
        <title>Genetic Underpinnings of Host Manipulation by Ophiocordyceps as Revealed by Comparative Transcriptomics.</title>
        <authorList>
            <person name="Will I."/>
            <person name="Das B."/>
            <person name="Trinh T."/>
            <person name="Brachmann A."/>
            <person name="Ohm R.A."/>
            <person name="de Bekker C."/>
        </authorList>
    </citation>
    <scope>NUCLEOTIDE SEQUENCE [LARGE SCALE GENOMIC DNA]</scope>
    <source>
        <strain evidence="6 7">EC05</strain>
    </source>
</reference>
<dbReference type="Pfam" id="PF09732">
    <property type="entry name" value="CactinC_cactus"/>
    <property type="match status" value="1"/>
</dbReference>
<dbReference type="PANTHER" id="PTHR21737:SF4">
    <property type="entry name" value="SPLICING FACTOR CACTIN"/>
    <property type="match status" value="1"/>
</dbReference>
<evidence type="ECO:0000259" key="5">
    <source>
        <dbReference type="Pfam" id="PF10312"/>
    </source>
</evidence>
<evidence type="ECO:0000256" key="1">
    <source>
        <dbReference type="ARBA" id="ARBA00006895"/>
    </source>
</evidence>
<comment type="similarity">
    <text evidence="1">Belongs to the CACTIN family.</text>
</comment>
<dbReference type="PANTHER" id="PTHR21737">
    <property type="entry name" value="POLYGLUTAMINE BINDING PROTEIN 1/MARVEL MEMBRANE-ASSOCIATING DOMAIN CONTAINING 3"/>
    <property type="match status" value="1"/>
</dbReference>
<dbReference type="InterPro" id="IPR018816">
    <property type="entry name" value="Cactin_central"/>
</dbReference>